<evidence type="ECO:0000256" key="2">
    <source>
        <dbReference type="SAM" id="MobiDB-lite"/>
    </source>
</evidence>
<dbReference type="EMBL" id="JABBFW010000007">
    <property type="protein sequence ID" value="NML15678.1"/>
    <property type="molecule type" value="Genomic_DNA"/>
</dbReference>
<feature type="region of interest" description="Disordered" evidence="2">
    <location>
        <begin position="1"/>
        <end position="24"/>
    </location>
</feature>
<dbReference type="AlphaFoldDB" id="A0A848F8W4"/>
<comment type="caution">
    <text evidence="4">The sequence shown here is derived from an EMBL/GenBank/DDBJ whole genome shotgun (WGS) entry which is preliminary data.</text>
</comment>
<feature type="compositionally biased region" description="Pro residues" evidence="2">
    <location>
        <begin position="338"/>
        <end position="358"/>
    </location>
</feature>
<dbReference type="Proteomes" id="UP000574067">
    <property type="component" value="Unassembled WGS sequence"/>
</dbReference>
<proteinExistence type="inferred from homology"/>
<comment type="similarity">
    <text evidence="1">Belongs to the initiator RepB protein family.</text>
</comment>
<accession>A0A848F8W4</accession>
<keyword evidence="5" id="KW-1185">Reference proteome</keyword>
<dbReference type="SUPFAM" id="SSF46785">
    <property type="entry name" value="Winged helix' DNA-binding domain"/>
    <property type="match status" value="1"/>
</dbReference>
<gene>
    <name evidence="4" type="ORF">HHL10_11930</name>
</gene>
<evidence type="ECO:0000259" key="3">
    <source>
        <dbReference type="Pfam" id="PF01051"/>
    </source>
</evidence>
<evidence type="ECO:0000313" key="5">
    <source>
        <dbReference type="Proteomes" id="UP000574067"/>
    </source>
</evidence>
<name>A0A848F8W4_9BURK</name>
<protein>
    <submittedName>
        <fullName evidence="4">Replication initiation protein</fullName>
    </submittedName>
</protein>
<sequence>MSSDASSPGPKRRKSRKAAGDAARAVTVRKPVNTLAIVPKSARITSLGRKSYNVLLHEAQAQGLDKDVFRAPLERIVRGVDFDSNDHALIKKHLRAMVSTTVEWQSPTTGEGMAWNVSGLLAHARLTKERGQVWVEWSYAVNLKQELLEPSVFARLKLEIISQLRSHAGIALYEICTRYKDVGRTSRQHWRWWRPVLSGQPESERTAKLEYRIFKRDTLKPAIAEVCALTDLQVELAEYKEGRFIGDIQFLIRPKPQAALPAAASVPPVDLQLVGSAQALGIAEEKTEQLVQAYGAAAVQSALELLARRSASNFPEPLRDPARYLKAILAGETAPAPAVEPPPAPPAPASRPAPGPVVKPGPAGVASLLTLVAAEADAGDGVLKPSARRQARWVEAWLRRRREHVVDDIAALSAEAQATLCEQLLADMEARQVHPSIRKRLQTSGWQHPLVLPEMVRWYAVGAYGPGWDQPTPQQLLEIAAELGDG</sequence>
<dbReference type="RefSeq" id="WP_169160589.1">
    <property type="nucleotide sequence ID" value="NZ_JABBFW010000007.1"/>
</dbReference>
<dbReference type="InterPro" id="IPR036388">
    <property type="entry name" value="WH-like_DNA-bd_sf"/>
</dbReference>
<dbReference type="GO" id="GO:0003887">
    <property type="term" value="F:DNA-directed DNA polymerase activity"/>
    <property type="evidence" value="ECO:0007669"/>
    <property type="project" value="InterPro"/>
</dbReference>
<evidence type="ECO:0000256" key="1">
    <source>
        <dbReference type="ARBA" id="ARBA00038283"/>
    </source>
</evidence>
<dbReference type="InterPro" id="IPR000525">
    <property type="entry name" value="Initiator_Rep_WH1"/>
</dbReference>
<feature type="region of interest" description="Disordered" evidence="2">
    <location>
        <begin position="335"/>
        <end position="358"/>
    </location>
</feature>
<dbReference type="Pfam" id="PF21205">
    <property type="entry name" value="Rep3_C"/>
    <property type="match status" value="1"/>
</dbReference>
<dbReference type="InterPro" id="IPR036390">
    <property type="entry name" value="WH_DNA-bd_sf"/>
</dbReference>
<feature type="domain" description="Initiator Rep protein WH1" evidence="3">
    <location>
        <begin position="45"/>
        <end position="176"/>
    </location>
</feature>
<organism evidence="4 5">
    <name type="scientific">Azohydromonas caseinilytica</name>
    <dbReference type="NCBI Taxonomy" id="2728836"/>
    <lineage>
        <taxon>Bacteria</taxon>
        <taxon>Pseudomonadati</taxon>
        <taxon>Pseudomonadota</taxon>
        <taxon>Betaproteobacteria</taxon>
        <taxon>Burkholderiales</taxon>
        <taxon>Sphaerotilaceae</taxon>
        <taxon>Azohydromonas</taxon>
    </lineage>
</organism>
<dbReference type="Pfam" id="PF01051">
    <property type="entry name" value="Rep3_N"/>
    <property type="match status" value="1"/>
</dbReference>
<evidence type="ECO:0000313" key="4">
    <source>
        <dbReference type="EMBL" id="NML15678.1"/>
    </source>
</evidence>
<dbReference type="Gene3D" id="1.10.10.10">
    <property type="entry name" value="Winged helix-like DNA-binding domain superfamily/Winged helix DNA-binding domain"/>
    <property type="match status" value="1"/>
</dbReference>
<reference evidence="4 5" key="1">
    <citation type="submission" date="2020-04" db="EMBL/GenBank/DDBJ databases">
        <title>Azohydromonas sp. isolated from soil.</title>
        <authorList>
            <person name="Dahal R.H."/>
        </authorList>
    </citation>
    <scope>NUCLEOTIDE SEQUENCE [LARGE SCALE GENOMIC DNA]</scope>
    <source>
        <strain evidence="4 5">G-1-1-14</strain>
    </source>
</reference>
<dbReference type="GO" id="GO:0006270">
    <property type="term" value="P:DNA replication initiation"/>
    <property type="evidence" value="ECO:0007669"/>
    <property type="project" value="InterPro"/>
</dbReference>